<dbReference type="EMBL" id="JADFTS010000001">
    <property type="protein sequence ID" value="KAF9625246.1"/>
    <property type="molecule type" value="Genomic_DNA"/>
</dbReference>
<organism evidence="2 3">
    <name type="scientific">Coptis chinensis</name>
    <dbReference type="NCBI Taxonomy" id="261450"/>
    <lineage>
        <taxon>Eukaryota</taxon>
        <taxon>Viridiplantae</taxon>
        <taxon>Streptophyta</taxon>
        <taxon>Embryophyta</taxon>
        <taxon>Tracheophyta</taxon>
        <taxon>Spermatophyta</taxon>
        <taxon>Magnoliopsida</taxon>
        <taxon>Ranunculales</taxon>
        <taxon>Ranunculaceae</taxon>
        <taxon>Coptidoideae</taxon>
        <taxon>Coptis</taxon>
    </lineage>
</organism>
<proteinExistence type="predicted"/>
<accession>A0A835IW82</accession>
<evidence type="ECO:0000256" key="1">
    <source>
        <dbReference type="SAM" id="MobiDB-lite"/>
    </source>
</evidence>
<evidence type="ECO:0000313" key="3">
    <source>
        <dbReference type="Proteomes" id="UP000631114"/>
    </source>
</evidence>
<keyword evidence="3" id="KW-1185">Reference proteome</keyword>
<dbReference type="GO" id="GO:0003676">
    <property type="term" value="F:nucleic acid binding"/>
    <property type="evidence" value="ECO:0007669"/>
    <property type="project" value="InterPro"/>
</dbReference>
<feature type="region of interest" description="Disordered" evidence="1">
    <location>
        <begin position="37"/>
        <end position="65"/>
    </location>
</feature>
<feature type="region of interest" description="Disordered" evidence="1">
    <location>
        <begin position="79"/>
        <end position="134"/>
    </location>
</feature>
<dbReference type="GO" id="GO:0008270">
    <property type="term" value="F:zinc ion binding"/>
    <property type="evidence" value="ECO:0007669"/>
    <property type="project" value="InterPro"/>
</dbReference>
<reference evidence="2 3" key="1">
    <citation type="submission" date="2020-10" db="EMBL/GenBank/DDBJ databases">
        <title>The Coptis chinensis genome and diversification of protoberbering-type alkaloids.</title>
        <authorList>
            <person name="Wang B."/>
            <person name="Shu S."/>
            <person name="Song C."/>
            <person name="Liu Y."/>
        </authorList>
    </citation>
    <scope>NUCLEOTIDE SEQUENCE [LARGE SCALE GENOMIC DNA]</scope>
    <source>
        <strain evidence="2">HL-2020</strain>
        <tissue evidence="2">Leaf</tissue>
    </source>
</reference>
<protein>
    <submittedName>
        <fullName evidence="2">Uncharacterized protein</fullName>
    </submittedName>
</protein>
<sequence>YCSPFYNVQSFKAIYAGFIYPFDNEEDWDKVEIGDEVLPPPLERKSGRPRKQRIRDADEERPSKKRVCKLCHVPGHNKRTCPIREQGGTKGMSKAKKTQSRGEGECEDEANMQQQTHEQVNSQGNEQVNSQANV</sequence>
<dbReference type="OrthoDB" id="1939383at2759"/>
<name>A0A835IW82_9MAGN</name>
<dbReference type="InterPro" id="IPR036875">
    <property type="entry name" value="Znf_CCHC_sf"/>
</dbReference>
<comment type="caution">
    <text evidence="2">The sequence shown here is derived from an EMBL/GenBank/DDBJ whole genome shotgun (WGS) entry which is preliminary data.</text>
</comment>
<dbReference type="Proteomes" id="UP000631114">
    <property type="component" value="Unassembled WGS sequence"/>
</dbReference>
<dbReference type="AlphaFoldDB" id="A0A835IW82"/>
<gene>
    <name evidence="2" type="ORF">IFM89_020832</name>
</gene>
<dbReference type="SUPFAM" id="SSF57756">
    <property type="entry name" value="Retrovirus zinc finger-like domains"/>
    <property type="match status" value="1"/>
</dbReference>
<evidence type="ECO:0000313" key="2">
    <source>
        <dbReference type="EMBL" id="KAF9625246.1"/>
    </source>
</evidence>
<feature type="non-terminal residue" evidence="2">
    <location>
        <position position="1"/>
    </location>
</feature>
<feature type="compositionally biased region" description="Polar residues" evidence="1">
    <location>
        <begin position="111"/>
        <end position="134"/>
    </location>
</feature>